<dbReference type="Proteomes" id="UP000266841">
    <property type="component" value="Unassembled WGS sequence"/>
</dbReference>
<feature type="compositionally biased region" description="Basic residues" evidence="1">
    <location>
        <begin position="34"/>
        <end position="44"/>
    </location>
</feature>
<comment type="caution">
    <text evidence="2">The sequence shown here is derived from an EMBL/GenBank/DDBJ whole genome shotgun (WGS) entry which is preliminary data.</text>
</comment>
<feature type="region of interest" description="Disordered" evidence="1">
    <location>
        <begin position="1"/>
        <end position="109"/>
    </location>
</feature>
<keyword evidence="3" id="KW-1185">Reference proteome</keyword>
<evidence type="ECO:0000256" key="1">
    <source>
        <dbReference type="SAM" id="MobiDB-lite"/>
    </source>
</evidence>
<evidence type="ECO:0000313" key="3">
    <source>
        <dbReference type="Proteomes" id="UP000266841"/>
    </source>
</evidence>
<feature type="compositionally biased region" description="Basic and acidic residues" evidence="1">
    <location>
        <begin position="83"/>
        <end position="92"/>
    </location>
</feature>
<proteinExistence type="predicted"/>
<organism evidence="2 3">
    <name type="scientific">Thalassiosira oceanica</name>
    <name type="common">Marine diatom</name>
    <dbReference type="NCBI Taxonomy" id="159749"/>
    <lineage>
        <taxon>Eukaryota</taxon>
        <taxon>Sar</taxon>
        <taxon>Stramenopiles</taxon>
        <taxon>Ochrophyta</taxon>
        <taxon>Bacillariophyta</taxon>
        <taxon>Coscinodiscophyceae</taxon>
        <taxon>Thalassiosirophycidae</taxon>
        <taxon>Thalassiosirales</taxon>
        <taxon>Thalassiosiraceae</taxon>
        <taxon>Thalassiosira</taxon>
    </lineage>
</organism>
<evidence type="ECO:0000313" key="2">
    <source>
        <dbReference type="EMBL" id="EJK68280.1"/>
    </source>
</evidence>
<gene>
    <name evidence="2" type="ORF">THAOC_10557</name>
</gene>
<protein>
    <submittedName>
        <fullName evidence="2">Uncharacterized protein</fullName>
    </submittedName>
</protein>
<accession>K0SSB5</accession>
<reference evidence="2 3" key="1">
    <citation type="journal article" date="2012" name="Genome Biol.">
        <title>Genome and low-iron response of an oceanic diatom adapted to chronic iron limitation.</title>
        <authorList>
            <person name="Lommer M."/>
            <person name="Specht M."/>
            <person name="Roy A.S."/>
            <person name="Kraemer L."/>
            <person name="Andreson R."/>
            <person name="Gutowska M.A."/>
            <person name="Wolf J."/>
            <person name="Bergner S.V."/>
            <person name="Schilhabel M.B."/>
            <person name="Klostermeier U.C."/>
            <person name="Beiko R.G."/>
            <person name="Rosenstiel P."/>
            <person name="Hippler M."/>
            <person name="Laroche J."/>
        </authorList>
    </citation>
    <scope>NUCLEOTIDE SEQUENCE [LARGE SCALE GENOMIC DNA]</scope>
    <source>
        <strain evidence="2 3">CCMP1005</strain>
    </source>
</reference>
<dbReference type="AlphaFoldDB" id="K0SSB5"/>
<dbReference type="EMBL" id="AGNL01011624">
    <property type="protein sequence ID" value="EJK68280.1"/>
    <property type="molecule type" value="Genomic_DNA"/>
</dbReference>
<name>K0SSB5_THAOC</name>
<sequence length="109" mass="11575">MNSLAAHSAWCGGGSAPARGRREEETFRGGGGGRPRRARGRSPQHRPPTGSSSNGASRVSRIPTQLPVGPVAKKKTRGGGGEASKDRLERRAGRLFMKKRHPAGEGRRP</sequence>